<feature type="transmembrane region" description="Helical" evidence="1">
    <location>
        <begin position="235"/>
        <end position="260"/>
    </location>
</feature>
<feature type="transmembrane region" description="Helical" evidence="1">
    <location>
        <begin position="266"/>
        <end position="288"/>
    </location>
</feature>
<proteinExistence type="predicted"/>
<organism evidence="3 4">
    <name type="scientific">Rhizopogon vesiculosus</name>
    <dbReference type="NCBI Taxonomy" id="180088"/>
    <lineage>
        <taxon>Eukaryota</taxon>
        <taxon>Fungi</taxon>
        <taxon>Dikarya</taxon>
        <taxon>Basidiomycota</taxon>
        <taxon>Agaricomycotina</taxon>
        <taxon>Agaricomycetes</taxon>
        <taxon>Agaricomycetidae</taxon>
        <taxon>Boletales</taxon>
        <taxon>Suillineae</taxon>
        <taxon>Rhizopogonaceae</taxon>
        <taxon>Rhizopogon</taxon>
    </lineage>
</organism>
<dbReference type="AlphaFoldDB" id="A0A1J8PQN4"/>
<dbReference type="Pfam" id="PF20152">
    <property type="entry name" value="DUF6534"/>
    <property type="match status" value="1"/>
</dbReference>
<feature type="transmembrane region" description="Helical" evidence="1">
    <location>
        <begin position="192"/>
        <end position="215"/>
    </location>
</feature>
<sequence length="325" mass="36836">MGPRIRRTSNLSCDVWDFLRSNGLIFSLLSYGQQNAEIEHFDNIVRCTHGRSSIASQPQCQYHGLSPYRRFNRDILAYTGVVPPHDGRLSDVFQLVSCAFEPFTSPEQAVLVGNYTITLFVQSFYIHRVWIISGRNKLVTGLICVAAFFQIREYGLSSSVYTVLNTAVFGLLCTGTVLNARDWQVMFNDPAYPALAAGSSSVCDALITISVAYFLRTKRLQMRRQENYIRQLKIVFMEMGLMSCRQSIMSVLVVVTLMFQDPRARQYWVGAPGPILIKTYFNSMLAMLNARKVIRERQVEAGGLMYDLATIRNTILDCSILLNEN</sequence>
<protein>
    <recommendedName>
        <fullName evidence="2">DUF6534 domain-containing protein</fullName>
    </recommendedName>
</protein>
<dbReference type="EMBL" id="LVVM01005043">
    <property type="protein sequence ID" value="OJA11486.1"/>
    <property type="molecule type" value="Genomic_DNA"/>
</dbReference>
<keyword evidence="1" id="KW-1133">Transmembrane helix</keyword>
<feature type="transmembrane region" description="Helical" evidence="1">
    <location>
        <begin position="160"/>
        <end position="180"/>
    </location>
</feature>
<reference evidence="3 4" key="1">
    <citation type="submission" date="2016-03" db="EMBL/GenBank/DDBJ databases">
        <title>Comparative genomics of the ectomycorrhizal sister species Rhizopogon vinicolor and Rhizopogon vesiculosus (Basidiomycota: Boletales) reveals a divergence of the mating type B locus.</title>
        <authorList>
            <person name="Mujic A.B."/>
            <person name="Kuo A."/>
            <person name="Tritt A."/>
            <person name="Lipzen A."/>
            <person name="Chen C."/>
            <person name="Johnson J."/>
            <person name="Sharma A."/>
            <person name="Barry K."/>
            <person name="Grigoriev I.V."/>
            <person name="Spatafora J.W."/>
        </authorList>
    </citation>
    <scope>NUCLEOTIDE SEQUENCE [LARGE SCALE GENOMIC DNA]</scope>
    <source>
        <strain evidence="3 4">AM-OR11-056</strain>
    </source>
</reference>
<evidence type="ECO:0000259" key="2">
    <source>
        <dbReference type="Pfam" id="PF20152"/>
    </source>
</evidence>
<dbReference type="InterPro" id="IPR045339">
    <property type="entry name" value="DUF6534"/>
</dbReference>
<evidence type="ECO:0000256" key="1">
    <source>
        <dbReference type="SAM" id="Phobius"/>
    </source>
</evidence>
<keyword evidence="4" id="KW-1185">Reference proteome</keyword>
<gene>
    <name evidence="3" type="ORF">AZE42_11950</name>
</gene>
<feature type="domain" description="DUF6534" evidence="2">
    <location>
        <begin position="200"/>
        <end position="292"/>
    </location>
</feature>
<name>A0A1J8PQN4_9AGAM</name>
<keyword evidence="1" id="KW-0472">Membrane</keyword>
<evidence type="ECO:0000313" key="4">
    <source>
        <dbReference type="Proteomes" id="UP000183567"/>
    </source>
</evidence>
<dbReference type="Proteomes" id="UP000183567">
    <property type="component" value="Unassembled WGS sequence"/>
</dbReference>
<comment type="caution">
    <text evidence="3">The sequence shown here is derived from an EMBL/GenBank/DDBJ whole genome shotgun (WGS) entry which is preliminary data.</text>
</comment>
<keyword evidence="1" id="KW-0812">Transmembrane</keyword>
<evidence type="ECO:0000313" key="3">
    <source>
        <dbReference type="EMBL" id="OJA11486.1"/>
    </source>
</evidence>
<accession>A0A1J8PQN4</accession>
<dbReference type="OrthoDB" id="2971182at2759"/>